<dbReference type="AlphaFoldDB" id="A0A9D4WX52"/>
<dbReference type="PANTHER" id="PTHR33122">
    <property type="entry name" value="LIPID BINDING PROTEIN-RELATED"/>
    <property type="match status" value="1"/>
</dbReference>
<organism evidence="3 4">
    <name type="scientific">Pisum sativum</name>
    <name type="common">Garden pea</name>
    <name type="synonym">Lathyrus oleraceus</name>
    <dbReference type="NCBI Taxonomy" id="3888"/>
    <lineage>
        <taxon>Eukaryota</taxon>
        <taxon>Viridiplantae</taxon>
        <taxon>Streptophyta</taxon>
        <taxon>Embryophyta</taxon>
        <taxon>Tracheophyta</taxon>
        <taxon>Spermatophyta</taxon>
        <taxon>Magnoliopsida</taxon>
        <taxon>eudicotyledons</taxon>
        <taxon>Gunneridae</taxon>
        <taxon>Pentapetalae</taxon>
        <taxon>rosids</taxon>
        <taxon>fabids</taxon>
        <taxon>Fabales</taxon>
        <taxon>Fabaceae</taxon>
        <taxon>Papilionoideae</taxon>
        <taxon>50 kb inversion clade</taxon>
        <taxon>NPAAA clade</taxon>
        <taxon>Hologalegina</taxon>
        <taxon>IRL clade</taxon>
        <taxon>Fabeae</taxon>
        <taxon>Lathyrus</taxon>
    </lineage>
</organism>
<dbReference type="Gramene" id="Psat05G0485000-T1">
    <property type="protein sequence ID" value="KAI5409200.1"/>
    <property type="gene ID" value="KIW84_054850"/>
</dbReference>
<dbReference type="PANTHER" id="PTHR33122:SF43">
    <property type="entry name" value="BIFUNCTIONAL INHIBITOR_PLANT LIPID TRANSFER PROTEIN_SEED STORAGE HELICAL DOMAIN-CONTAINING PROTEIN"/>
    <property type="match status" value="1"/>
</dbReference>
<dbReference type="Gene3D" id="1.10.110.10">
    <property type="entry name" value="Plant lipid-transfer and hydrophobic proteins"/>
    <property type="match status" value="1"/>
</dbReference>
<dbReference type="Pfam" id="PF14368">
    <property type="entry name" value="LTP_2"/>
    <property type="match status" value="1"/>
</dbReference>
<evidence type="ECO:0000313" key="4">
    <source>
        <dbReference type="Proteomes" id="UP001058974"/>
    </source>
</evidence>
<feature type="domain" description="Bifunctional inhibitor/plant lipid transfer protein/seed storage helical" evidence="2">
    <location>
        <begin position="33"/>
        <end position="102"/>
    </location>
</feature>
<dbReference type="CDD" id="cd04660">
    <property type="entry name" value="nsLTP_like"/>
    <property type="match status" value="1"/>
</dbReference>
<proteinExistence type="predicted"/>
<dbReference type="InterPro" id="IPR039265">
    <property type="entry name" value="DIR1-like"/>
</dbReference>
<sequence length="203" mass="22323">MTKTNAKVLIMNWLVFVALLITLFGGAKGIVICNIDTRKLNLCNAAITGKNPPKPSAKCCAVIKKCNLSCLCTYKSLLPALGINPTKALALPKKCGLKTPPGCRGLPINMDRLSFARLMLVSVDSWKDSKGRFKSPTGDPGSDDSSCLVFILLTWWGRRYLISGFVRQPNTCNAIISVILKHSENNQMKDNLLDDKLWKVNLL</sequence>
<dbReference type="SUPFAM" id="SSF47699">
    <property type="entry name" value="Bifunctional inhibitor/lipid-transfer protein/seed storage 2S albumin"/>
    <property type="match status" value="1"/>
</dbReference>
<dbReference type="InterPro" id="IPR036312">
    <property type="entry name" value="Bifun_inhib/LTP/seed_sf"/>
</dbReference>
<accession>A0A9D4WX52</accession>
<dbReference type="InterPro" id="IPR044741">
    <property type="entry name" value="NsLTP-like"/>
</dbReference>
<dbReference type="EMBL" id="JAMSHJ010000005">
    <property type="protein sequence ID" value="KAI5409200.1"/>
    <property type="molecule type" value="Genomic_DNA"/>
</dbReference>
<dbReference type="InterPro" id="IPR016140">
    <property type="entry name" value="Bifunc_inhib/LTP/seed_store"/>
</dbReference>
<evidence type="ECO:0000259" key="2">
    <source>
        <dbReference type="Pfam" id="PF14368"/>
    </source>
</evidence>
<reference evidence="3 4" key="1">
    <citation type="journal article" date="2022" name="Nat. Genet.">
        <title>Improved pea reference genome and pan-genome highlight genomic features and evolutionary characteristics.</title>
        <authorList>
            <person name="Yang T."/>
            <person name="Liu R."/>
            <person name="Luo Y."/>
            <person name="Hu S."/>
            <person name="Wang D."/>
            <person name="Wang C."/>
            <person name="Pandey M.K."/>
            <person name="Ge S."/>
            <person name="Xu Q."/>
            <person name="Li N."/>
            <person name="Li G."/>
            <person name="Huang Y."/>
            <person name="Saxena R.K."/>
            <person name="Ji Y."/>
            <person name="Li M."/>
            <person name="Yan X."/>
            <person name="He Y."/>
            <person name="Liu Y."/>
            <person name="Wang X."/>
            <person name="Xiang C."/>
            <person name="Varshney R.K."/>
            <person name="Ding H."/>
            <person name="Gao S."/>
            <person name="Zong X."/>
        </authorList>
    </citation>
    <scope>NUCLEOTIDE SEQUENCE [LARGE SCALE GENOMIC DNA]</scope>
    <source>
        <strain evidence="3 4">cv. Zhongwan 6</strain>
    </source>
</reference>
<feature type="signal peptide" evidence="1">
    <location>
        <begin position="1"/>
        <end position="29"/>
    </location>
</feature>
<gene>
    <name evidence="3" type="ORF">KIW84_054850</name>
</gene>
<name>A0A9D4WX52_PEA</name>
<dbReference type="GO" id="GO:0005504">
    <property type="term" value="F:fatty acid binding"/>
    <property type="evidence" value="ECO:0007669"/>
    <property type="project" value="InterPro"/>
</dbReference>
<dbReference type="GO" id="GO:0009627">
    <property type="term" value="P:systemic acquired resistance"/>
    <property type="evidence" value="ECO:0007669"/>
    <property type="project" value="InterPro"/>
</dbReference>
<keyword evidence="1" id="KW-0732">Signal</keyword>
<dbReference type="Proteomes" id="UP001058974">
    <property type="component" value="Chromosome 5"/>
</dbReference>
<protein>
    <recommendedName>
        <fullName evidence="2">Bifunctional inhibitor/plant lipid transfer protein/seed storage helical domain-containing protein</fullName>
    </recommendedName>
</protein>
<keyword evidence="4" id="KW-1185">Reference proteome</keyword>
<evidence type="ECO:0000313" key="3">
    <source>
        <dbReference type="EMBL" id="KAI5409200.1"/>
    </source>
</evidence>
<feature type="chain" id="PRO_5039433796" description="Bifunctional inhibitor/plant lipid transfer protein/seed storage helical domain-containing protein" evidence="1">
    <location>
        <begin position="30"/>
        <end position="203"/>
    </location>
</feature>
<comment type="caution">
    <text evidence="3">The sequence shown here is derived from an EMBL/GenBank/DDBJ whole genome shotgun (WGS) entry which is preliminary data.</text>
</comment>
<evidence type="ECO:0000256" key="1">
    <source>
        <dbReference type="SAM" id="SignalP"/>
    </source>
</evidence>